<organism evidence="1">
    <name type="scientific">hydrothermal vent metagenome</name>
    <dbReference type="NCBI Taxonomy" id="652676"/>
    <lineage>
        <taxon>unclassified sequences</taxon>
        <taxon>metagenomes</taxon>
        <taxon>ecological metagenomes</taxon>
    </lineage>
</organism>
<dbReference type="AlphaFoldDB" id="A0A1W1CZV9"/>
<name>A0A1W1CZV9_9ZZZZ</name>
<evidence type="ECO:0000313" key="1">
    <source>
        <dbReference type="EMBL" id="SFV71273.1"/>
    </source>
</evidence>
<sequence>MKIFFDKIGSTAKPVEVSSKGISLVGSLQKSGYHRVTLDALLKGDIALDCDRCGESYAYSMDGKLYLKLSDLVSEDKDDLDIIEFLDGKIDVLYILESEITSIEGSYHYCELCDNNDEDFEIEF</sequence>
<proteinExistence type="predicted"/>
<protein>
    <recommendedName>
        <fullName evidence="2">DUF177 domain-containing protein</fullName>
    </recommendedName>
</protein>
<evidence type="ECO:0008006" key="2">
    <source>
        <dbReference type="Google" id="ProtNLM"/>
    </source>
</evidence>
<reference evidence="1" key="1">
    <citation type="submission" date="2016-10" db="EMBL/GenBank/DDBJ databases">
        <authorList>
            <person name="de Groot N.N."/>
        </authorList>
    </citation>
    <scope>NUCLEOTIDE SEQUENCE</scope>
</reference>
<dbReference type="EMBL" id="FPHM01000221">
    <property type="protein sequence ID" value="SFV71273.1"/>
    <property type="molecule type" value="Genomic_DNA"/>
</dbReference>
<gene>
    <name evidence="1" type="ORF">MNB_SV-13-47</name>
</gene>
<accession>A0A1W1CZV9</accession>